<keyword evidence="3 8" id="KW-0808">Transferase</keyword>
<dbReference type="GO" id="GO:0032259">
    <property type="term" value="P:methylation"/>
    <property type="evidence" value="ECO:0007669"/>
    <property type="project" value="UniProtKB-KW"/>
</dbReference>
<dbReference type="GO" id="GO:0008825">
    <property type="term" value="F:cyclopropane-fatty-acyl-phospholipid synthase activity"/>
    <property type="evidence" value="ECO:0007669"/>
    <property type="project" value="UniProtKB-EC"/>
</dbReference>
<keyword evidence="2 8" id="KW-0489">Methyltransferase</keyword>
<protein>
    <submittedName>
        <fullName evidence="8">Cyclopropane-fatty-acyl-phospholipid synthase</fullName>
        <ecNumber evidence="8">2.1.1.79</ecNumber>
    </submittedName>
</protein>
<comment type="similarity">
    <text evidence="1">Belongs to the CFA/CMAS family.</text>
</comment>
<dbReference type="SUPFAM" id="SSF53335">
    <property type="entry name" value="S-adenosyl-L-methionine-dependent methyltransferases"/>
    <property type="match status" value="1"/>
</dbReference>
<evidence type="ECO:0000313" key="10">
    <source>
        <dbReference type="Proteomes" id="UP000077384"/>
    </source>
</evidence>
<accession>A0A162JDE4</accession>
<reference evidence="8 10" key="1">
    <citation type="journal article" date="2015" name="Biotechnol. Bioeng.">
        <title>Genome sequence and phenotypic characterization of Caulobacter segnis.</title>
        <authorList>
            <person name="Patel S."/>
            <person name="Fletcher B."/>
            <person name="Scott D.C."/>
            <person name="Ely B."/>
        </authorList>
    </citation>
    <scope>NUCLEOTIDE SEQUENCE [LARGE SCALE GENOMIC DNA]</scope>
    <source>
        <strain evidence="8 10">PS02</strain>
    </source>
</reference>
<dbReference type="PANTHER" id="PTHR43667:SF1">
    <property type="entry name" value="CYCLOPROPANE-FATTY-ACYL-PHOSPHOLIPID SYNTHASE"/>
    <property type="match status" value="1"/>
</dbReference>
<dbReference type="InterPro" id="IPR029063">
    <property type="entry name" value="SAM-dependent_MTases_sf"/>
</dbReference>
<keyword evidence="5" id="KW-0443">Lipid metabolism</keyword>
<keyword evidence="4" id="KW-0949">S-adenosyl-L-methionine</keyword>
<evidence type="ECO:0000256" key="3">
    <source>
        <dbReference type="ARBA" id="ARBA00022679"/>
    </source>
</evidence>
<dbReference type="Pfam" id="PF25371">
    <property type="entry name" value="DUF7884"/>
    <property type="match status" value="1"/>
</dbReference>
<evidence type="ECO:0000313" key="11">
    <source>
        <dbReference type="Proteomes" id="UP000093694"/>
    </source>
</evidence>
<dbReference type="InterPro" id="IPR050723">
    <property type="entry name" value="CFA/CMAS"/>
</dbReference>
<evidence type="ECO:0000256" key="1">
    <source>
        <dbReference type="ARBA" id="ARBA00010815"/>
    </source>
</evidence>
<dbReference type="InterPro" id="IPR057206">
    <property type="entry name" value="DUF7884"/>
</dbReference>
<name>A0A162JDE4_9CLOT</name>
<reference evidence="9 11" key="2">
    <citation type="journal article" date="2016" name="Front. Microbiol.">
        <title>Industrial Acetogenic Biocatalysts: A Comparative Metabolic and Genomic Analysis.</title>
        <authorList>
            <person name="Bengelsdorf F."/>
            <person name="Poehlein A."/>
            <person name="Sonja S."/>
            <person name="Erz C."/>
            <person name="Hummel T."/>
            <person name="Hoffmeister S."/>
            <person name="Daniel R."/>
            <person name="Durre P."/>
        </authorList>
    </citation>
    <scope>NUCLEOTIDE SEQUENCE [LARGE SCALE GENOMIC DNA]</scope>
    <source>
        <strain evidence="9 11">PTA-10522</strain>
    </source>
</reference>
<evidence type="ECO:0000256" key="6">
    <source>
        <dbReference type="PIRSR" id="PIRSR003085-1"/>
    </source>
</evidence>
<dbReference type="PANTHER" id="PTHR43667">
    <property type="entry name" value="CYCLOPROPANE-FATTY-ACYL-PHOSPHOLIPID SYNTHASE"/>
    <property type="match status" value="1"/>
</dbReference>
<dbReference type="EMBL" id="LITQ01000010">
    <property type="protein sequence ID" value="OAA93695.1"/>
    <property type="molecule type" value="Genomic_DNA"/>
</dbReference>
<keyword evidence="11" id="KW-1185">Reference proteome</keyword>
<gene>
    <name evidence="8" type="primary">cfa</name>
    <name evidence="9" type="ORF">CLCOS_10710</name>
    <name evidence="8" type="ORF">WX73_03914</name>
</gene>
<dbReference type="PIRSF" id="PIRSF003085">
    <property type="entry name" value="CMAS"/>
    <property type="match status" value="1"/>
</dbReference>
<sequence>MGLDKIFFRKFLQSAFSDTVAVKYWDGSEEKYGEGDIKFKVCMNKPISEKDILRDPFLTLGEAYMDGILDFEGNIREILESVYKNRESFLNKADIFSKVYKILPNTLKRSKTDVQYHYDQGNDFYSLWLDKTMSYSCAYFKHENDSLYQAQLNKVDHILKKLNLKEGQTLLDIGCGWGELILMAAKKYGIKAVGITLSKEQLKKANERIEENNLQGKVEVKLADYRELADKKQKFDRIVSVGMIEHVGRKNLSTYMEDVRDMLNPGGVSLLHCITAQTEGEVNEWIKRYIFPGGYIPSIRELVSLMADNDLHLVDAESLRLHYFKTLKCWAENFEGAIDEVKKMKDTRFIRMWRLYLNACAASFHYGVVDIHQFVFTKGLNNELPMTRKYLYED</sequence>
<dbReference type="Proteomes" id="UP000077384">
    <property type="component" value="Unassembled WGS sequence"/>
</dbReference>
<feature type="active site" evidence="6">
    <location>
        <position position="360"/>
    </location>
</feature>
<evidence type="ECO:0000313" key="8">
    <source>
        <dbReference type="EMBL" id="OAA93695.1"/>
    </source>
</evidence>
<dbReference type="Proteomes" id="UP000093694">
    <property type="component" value="Unassembled WGS sequence"/>
</dbReference>
<organism evidence="8 10">
    <name type="scientific">Clostridium coskatii</name>
    <dbReference type="NCBI Taxonomy" id="1705578"/>
    <lineage>
        <taxon>Bacteria</taxon>
        <taxon>Bacillati</taxon>
        <taxon>Bacillota</taxon>
        <taxon>Clostridia</taxon>
        <taxon>Eubacteriales</taxon>
        <taxon>Clostridiaceae</taxon>
        <taxon>Clostridium</taxon>
    </lineage>
</organism>
<dbReference type="GO" id="GO:0008610">
    <property type="term" value="P:lipid biosynthetic process"/>
    <property type="evidence" value="ECO:0007669"/>
    <property type="project" value="InterPro"/>
</dbReference>
<dbReference type="InterPro" id="IPR003333">
    <property type="entry name" value="CMAS"/>
</dbReference>
<dbReference type="Gene3D" id="3.40.50.150">
    <property type="entry name" value="Vaccinia Virus protein VP39"/>
    <property type="match status" value="1"/>
</dbReference>
<dbReference type="EC" id="2.1.1.79" evidence="8"/>
<dbReference type="EMBL" id="LROR01000035">
    <property type="protein sequence ID" value="OBR95985.1"/>
    <property type="molecule type" value="Genomic_DNA"/>
</dbReference>
<evidence type="ECO:0000256" key="2">
    <source>
        <dbReference type="ARBA" id="ARBA00022603"/>
    </source>
</evidence>
<dbReference type="AlphaFoldDB" id="A0A162JDE4"/>
<dbReference type="RefSeq" id="WP_063600645.1">
    <property type="nucleotide sequence ID" value="NZ_LITQ01000010.1"/>
</dbReference>
<dbReference type="PATRIC" id="fig|1705578.3.peg.4005"/>
<comment type="caution">
    <text evidence="8">The sequence shown here is derived from an EMBL/GenBank/DDBJ whole genome shotgun (WGS) entry which is preliminary data.</text>
</comment>
<evidence type="ECO:0000313" key="9">
    <source>
        <dbReference type="EMBL" id="OBR95985.1"/>
    </source>
</evidence>
<dbReference type="Pfam" id="PF02353">
    <property type="entry name" value="CMAS"/>
    <property type="match status" value="1"/>
</dbReference>
<evidence type="ECO:0000256" key="4">
    <source>
        <dbReference type="ARBA" id="ARBA00022691"/>
    </source>
</evidence>
<evidence type="ECO:0000259" key="7">
    <source>
        <dbReference type="Pfam" id="PF25371"/>
    </source>
</evidence>
<proteinExistence type="inferred from homology"/>
<dbReference type="CDD" id="cd02440">
    <property type="entry name" value="AdoMet_MTases"/>
    <property type="match status" value="1"/>
</dbReference>
<evidence type="ECO:0000256" key="5">
    <source>
        <dbReference type="ARBA" id="ARBA00023098"/>
    </source>
</evidence>
<feature type="domain" description="DUF7884" evidence="7">
    <location>
        <begin position="7"/>
        <end position="93"/>
    </location>
</feature>